<feature type="domain" description="Flagellar hook protein FlgE/F/G-like D1" evidence="9">
    <location>
        <begin position="82"/>
        <end position="138"/>
    </location>
</feature>
<dbReference type="Pfam" id="PF00460">
    <property type="entry name" value="Flg_bb_rod"/>
    <property type="match status" value="1"/>
</dbReference>
<dbReference type="Pfam" id="PF22692">
    <property type="entry name" value="LlgE_F_G_D1"/>
    <property type="match status" value="1"/>
</dbReference>
<evidence type="ECO:0000313" key="11">
    <source>
        <dbReference type="Proteomes" id="UP000184000"/>
    </source>
</evidence>
<proteinExistence type="inferred from homology"/>
<sequence>MSFNIGLSGMRAASKDLNVTGNNIANAGTAGFKQSRAEFADVYSGTMAVSKNTVGSGVQLASISQQFSQGNINYTQNSLDLAINGSGFFQVSNNGAVSYTRAGYFGVDKNGMMVDNFGNNLQGRTLSPDGTLTDKVGNLVIQTDSQAPKATSEIGQTFNLDSTNVRPANAGRPSAVPPEARVFDPSDPLTYNSSTSTNIFDQQGNSHVLTQYFVRSDNPDQPNEWEMYVLVDGRNHQDPNSEIAPFTTLNFTVDGKLIPGAPQDPAPNPPAPMEFDQSGVLILQGWNPARLNAQGVWETNGAAAEGGLNIDVDLRSATQYASPFAVNSIGQDGYTTGEMVGLEIDESGQIFARYTNGQSKVQGQVVLASFANEQGLIPVGKTQWIQSFQSGEPAINPPGVGTMGTLQAGALEDSNVELSDQLVNLIVAQRNYQANAKTIETESALTQTIINLR</sequence>
<dbReference type="GO" id="GO:0071978">
    <property type="term" value="P:bacterial-type flagellum-dependent swarming motility"/>
    <property type="evidence" value="ECO:0007669"/>
    <property type="project" value="TreeGrafter"/>
</dbReference>
<dbReference type="NCBIfam" id="TIGR03506">
    <property type="entry name" value="FlgEFG_subfam"/>
    <property type="match status" value="1"/>
</dbReference>
<keyword evidence="10" id="KW-0282">Flagellum</keyword>
<dbReference type="GeneID" id="98638648"/>
<dbReference type="InterPro" id="IPR037058">
    <property type="entry name" value="Falgellar_hook_FlgE_sf"/>
</dbReference>
<dbReference type="EMBL" id="FQXA01000005">
    <property type="protein sequence ID" value="SHH28946.1"/>
    <property type="molecule type" value="Genomic_DNA"/>
</dbReference>
<dbReference type="InterPro" id="IPR011491">
    <property type="entry name" value="FlgE_D2"/>
</dbReference>
<dbReference type="Gene3D" id="2.60.98.20">
    <property type="entry name" value="Flagellar hook protein FlgE"/>
    <property type="match status" value="1"/>
</dbReference>
<feature type="domain" description="Flagellar hook protein FlgE D2" evidence="8">
    <location>
        <begin position="177"/>
        <end position="334"/>
    </location>
</feature>
<dbReference type="InterPro" id="IPR001444">
    <property type="entry name" value="Flag_bb_rod_N"/>
</dbReference>
<dbReference type="SUPFAM" id="SSF117143">
    <property type="entry name" value="Flagellar hook protein flgE"/>
    <property type="match status" value="1"/>
</dbReference>
<reference evidence="10 11" key="1">
    <citation type="submission" date="2016-11" db="EMBL/GenBank/DDBJ databases">
        <authorList>
            <person name="Jaros S."/>
            <person name="Januszkiewicz K."/>
            <person name="Wedrychowicz H."/>
        </authorList>
    </citation>
    <scope>NUCLEOTIDE SEQUENCE [LARGE SCALE GENOMIC DNA]</scope>
    <source>
        <strain evidence="10 11">DSM 18231</strain>
    </source>
</reference>
<protein>
    <recommendedName>
        <fullName evidence="3 5">Flagellar hook protein FlgE</fullName>
    </recommendedName>
</protein>
<evidence type="ECO:0000259" key="9">
    <source>
        <dbReference type="Pfam" id="PF22692"/>
    </source>
</evidence>
<dbReference type="InterPro" id="IPR010930">
    <property type="entry name" value="Flg_bb/hook_C_dom"/>
</dbReference>
<evidence type="ECO:0000256" key="1">
    <source>
        <dbReference type="ARBA" id="ARBA00004117"/>
    </source>
</evidence>
<evidence type="ECO:0000256" key="3">
    <source>
        <dbReference type="ARBA" id="ARBA00019015"/>
    </source>
</evidence>
<comment type="similarity">
    <text evidence="2 5">Belongs to the flagella basal body rod proteins family.</text>
</comment>
<evidence type="ECO:0000313" key="10">
    <source>
        <dbReference type="EMBL" id="SHH28946.1"/>
    </source>
</evidence>
<accession>A0A1M5RRR5</accession>
<keyword evidence="4 5" id="KW-0975">Bacterial flagellum</keyword>
<dbReference type="InterPro" id="IPR053967">
    <property type="entry name" value="LlgE_F_G-like_D1"/>
</dbReference>
<dbReference type="PANTHER" id="PTHR30435:SF1">
    <property type="entry name" value="FLAGELLAR HOOK PROTEIN FLGE"/>
    <property type="match status" value="1"/>
</dbReference>
<dbReference type="GO" id="GO:0009424">
    <property type="term" value="C:bacterial-type flagellum hook"/>
    <property type="evidence" value="ECO:0007669"/>
    <property type="project" value="TreeGrafter"/>
</dbReference>
<gene>
    <name evidence="10" type="ORF">SAMN02744645_3209</name>
</gene>
<evidence type="ECO:0000256" key="4">
    <source>
        <dbReference type="ARBA" id="ARBA00023143"/>
    </source>
</evidence>
<feature type="domain" description="Flagellar basal body rod protein N-terminal" evidence="6">
    <location>
        <begin position="4"/>
        <end position="33"/>
    </location>
</feature>
<keyword evidence="10" id="KW-0969">Cilium</keyword>
<evidence type="ECO:0000259" key="8">
    <source>
        <dbReference type="Pfam" id="PF07559"/>
    </source>
</evidence>
<dbReference type="RefSeq" id="WP_073301842.1">
    <property type="nucleotide sequence ID" value="NZ_FQXA01000005.1"/>
</dbReference>
<evidence type="ECO:0000256" key="5">
    <source>
        <dbReference type="RuleBase" id="RU362116"/>
    </source>
</evidence>
<organism evidence="10 11">
    <name type="scientific">Stutzerimonas xanthomarina DSM 18231</name>
    <dbReference type="NCBI Taxonomy" id="1403346"/>
    <lineage>
        <taxon>Bacteria</taxon>
        <taxon>Pseudomonadati</taxon>
        <taxon>Pseudomonadota</taxon>
        <taxon>Gammaproteobacteria</taxon>
        <taxon>Pseudomonadales</taxon>
        <taxon>Pseudomonadaceae</taxon>
        <taxon>Stutzerimonas</taxon>
    </lineage>
</organism>
<name>A0A1M5RRR5_9GAMM</name>
<dbReference type="Proteomes" id="UP000184000">
    <property type="component" value="Unassembled WGS sequence"/>
</dbReference>
<feature type="domain" description="Flagellar basal-body/hook protein C-terminal" evidence="7">
    <location>
        <begin position="407"/>
        <end position="452"/>
    </location>
</feature>
<dbReference type="AlphaFoldDB" id="A0A1M5RRR5"/>
<dbReference type="Pfam" id="PF07559">
    <property type="entry name" value="FlgE_D2"/>
    <property type="match status" value="1"/>
</dbReference>
<dbReference type="NCBIfam" id="NF004238">
    <property type="entry name" value="PRK05682.1-1"/>
    <property type="match status" value="1"/>
</dbReference>
<dbReference type="InterPro" id="IPR037925">
    <property type="entry name" value="FlgE/F/G-like"/>
</dbReference>
<comment type="subcellular location">
    <subcellularLocation>
        <location evidence="1 5">Bacterial flagellum basal body</location>
    </subcellularLocation>
</comment>
<dbReference type="PANTHER" id="PTHR30435">
    <property type="entry name" value="FLAGELLAR PROTEIN"/>
    <property type="match status" value="1"/>
</dbReference>
<keyword evidence="10" id="KW-0966">Cell projection</keyword>
<comment type="function">
    <text evidence="5">A flexible structure which links the flagellar filament to the drive apparatus in the basal body.</text>
</comment>
<evidence type="ECO:0000256" key="2">
    <source>
        <dbReference type="ARBA" id="ARBA00009677"/>
    </source>
</evidence>
<dbReference type="Pfam" id="PF06429">
    <property type="entry name" value="Flg_bbr_C"/>
    <property type="match status" value="1"/>
</dbReference>
<dbReference type="GO" id="GO:0009425">
    <property type="term" value="C:bacterial-type flagellum basal body"/>
    <property type="evidence" value="ECO:0007669"/>
    <property type="project" value="UniProtKB-SubCell"/>
</dbReference>
<dbReference type="InterPro" id="IPR020013">
    <property type="entry name" value="Flagellar_FlgE/F/G"/>
</dbReference>
<evidence type="ECO:0000259" key="6">
    <source>
        <dbReference type="Pfam" id="PF00460"/>
    </source>
</evidence>
<evidence type="ECO:0000259" key="7">
    <source>
        <dbReference type="Pfam" id="PF06429"/>
    </source>
</evidence>
<dbReference type="GO" id="GO:0005829">
    <property type="term" value="C:cytosol"/>
    <property type="evidence" value="ECO:0007669"/>
    <property type="project" value="TreeGrafter"/>
</dbReference>